<dbReference type="InterPro" id="IPR036052">
    <property type="entry name" value="TrpB-like_PALP_sf"/>
</dbReference>
<protein>
    <submittedName>
        <fullName evidence="7">Cysteine synthase A</fullName>
    </submittedName>
</protein>
<dbReference type="SUPFAM" id="SSF54285">
    <property type="entry name" value="MoaD/ThiS"/>
    <property type="match status" value="1"/>
</dbReference>
<dbReference type="Gene3D" id="3.40.50.1100">
    <property type="match status" value="2"/>
</dbReference>
<dbReference type="CDD" id="cd01561">
    <property type="entry name" value="CBS_like"/>
    <property type="match status" value="1"/>
</dbReference>
<organism evidence="7 8">
    <name type="scientific">Candidatus Desantisbacteria bacterium CG_4_10_14_0_8_um_filter_48_22</name>
    <dbReference type="NCBI Taxonomy" id="1974543"/>
    <lineage>
        <taxon>Bacteria</taxon>
        <taxon>Candidatus Desantisiibacteriota</taxon>
    </lineage>
</organism>
<dbReference type="Proteomes" id="UP000229307">
    <property type="component" value="Unassembled WGS sequence"/>
</dbReference>
<dbReference type="InterPro" id="IPR005859">
    <property type="entry name" value="CysK"/>
</dbReference>
<dbReference type="InterPro" id="IPR012675">
    <property type="entry name" value="Beta-grasp_dom_sf"/>
</dbReference>
<dbReference type="InterPro" id="IPR016155">
    <property type="entry name" value="Mopterin_synth/thiamin_S_b"/>
</dbReference>
<dbReference type="NCBIfam" id="TIGR01683">
    <property type="entry name" value="thiS"/>
    <property type="match status" value="1"/>
</dbReference>
<dbReference type="Pfam" id="PF02597">
    <property type="entry name" value="ThiS"/>
    <property type="match status" value="1"/>
</dbReference>
<name>A0A2M7SAJ7_9BACT</name>
<evidence type="ECO:0000256" key="4">
    <source>
        <dbReference type="PIRSR" id="PIRSR605856-50"/>
    </source>
</evidence>
<accession>A0A2M7SAJ7</accession>
<evidence type="ECO:0000256" key="3">
    <source>
        <dbReference type="ARBA" id="ARBA00022898"/>
    </source>
</evidence>
<dbReference type="InterPro" id="IPR003749">
    <property type="entry name" value="ThiS/MoaD-like"/>
</dbReference>
<dbReference type="CDD" id="cd00565">
    <property type="entry name" value="Ubl_ThiS"/>
    <property type="match status" value="1"/>
</dbReference>
<evidence type="ECO:0000256" key="1">
    <source>
        <dbReference type="ARBA" id="ARBA00001933"/>
    </source>
</evidence>
<sequence>MSIGISINGKKEILENEMSILELLRKKNIRPEVVTVELNEKIIERKDYQTIILKESDMLELVYFMGGGGMSDKLVAENVLELIGNTPMVKLRKIAGGEMAEIYAKLEHFNPGGSIKDRICLSMVEDAEKNGKLKPGSTIIEPTSGNTGIGLAMVCAVKGYKCILTMPESMSLERIFILKSYGAEVILTPAIESMAGAIKKAEEILEKTKDAFMPQQFNNPANPEIHRKTTAEEVLTATDGRLDAFVAGVGTGGTITGVGEVLKKKNPNIKIVAVEPSTSAVLSGKIAGPHKIQGIGAGFVPKVLNREIIDEIVTVDDDQAFQITKRLAREEGLFVGISAGAAGFAALKVAGDLGKGKRVVVIFPDTGERYFSMEQYFTA</sequence>
<dbReference type="InterPro" id="IPR050214">
    <property type="entry name" value="Cys_Synth/Cystath_Beta-Synth"/>
</dbReference>
<comment type="caution">
    <text evidence="7">The sequence shown here is derived from an EMBL/GenBank/DDBJ whole genome shotgun (WGS) entry which is preliminary data.</text>
</comment>
<feature type="binding site" evidence="4">
    <location>
        <begin position="250"/>
        <end position="254"/>
    </location>
    <ligand>
        <name>pyridoxal 5'-phosphate</name>
        <dbReference type="ChEBI" id="CHEBI:597326"/>
    </ligand>
</feature>
<dbReference type="PANTHER" id="PTHR10314">
    <property type="entry name" value="CYSTATHIONINE BETA-SYNTHASE"/>
    <property type="match status" value="1"/>
</dbReference>
<keyword evidence="3 4" id="KW-0663">Pyridoxal phosphate</keyword>
<dbReference type="SUPFAM" id="SSF53686">
    <property type="entry name" value="Tryptophan synthase beta subunit-like PLP-dependent enzymes"/>
    <property type="match status" value="1"/>
</dbReference>
<reference evidence="8" key="1">
    <citation type="submission" date="2017-09" db="EMBL/GenBank/DDBJ databases">
        <title>Depth-based differentiation of microbial function through sediment-hosted aquifers and enrichment of novel symbionts in the deep terrestrial subsurface.</title>
        <authorList>
            <person name="Probst A.J."/>
            <person name="Ladd B."/>
            <person name="Jarett J.K."/>
            <person name="Geller-Mcgrath D.E."/>
            <person name="Sieber C.M.K."/>
            <person name="Emerson J.B."/>
            <person name="Anantharaman K."/>
            <person name="Thomas B.C."/>
            <person name="Malmstrom R."/>
            <person name="Stieglmeier M."/>
            <person name="Klingl A."/>
            <person name="Woyke T."/>
            <person name="Ryan C.M."/>
            <person name="Banfield J.F."/>
        </authorList>
    </citation>
    <scope>NUCLEOTIDE SEQUENCE [LARGE SCALE GENOMIC DNA]</scope>
</reference>
<dbReference type="NCBIfam" id="TIGR01139">
    <property type="entry name" value="cysK"/>
    <property type="match status" value="1"/>
</dbReference>
<evidence type="ECO:0000259" key="6">
    <source>
        <dbReference type="Pfam" id="PF00291"/>
    </source>
</evidence>
<comment type="similarity">
    <text evidence="2">Belongs to the cysteine synthase/cystathionine beta-synthase family.</text>
</comment>
<dbReference type="InterPro" id="IPR005856">
    <property type="entry name" value="Cys_synth"/>
</dbReference>
<proteinExistence type="inferred from homology"/>
<feature type="domain" description="Tryptophan synthase beta chain-like PALP" evidence="6">
    <location>
        <begin position="80"/>
        <end position="365"/>
    </location>
</feature>
<dbReference type="FunFam" id="3.40.50.1100:FF:000003">
    <property type="entry name" value="Cystathionine beta-synthase"/>
    <property type="match status" value="1"/>
</dbReference>
<evidence type="ECO:0000256" key="5">
    <source>
        <dbReference type="PIRSR" id="PIRSR605856-51"/>
    </source>
</evidence>
<evidence type="ECO:0000313" key="8">
    <source>
        <dbReference type="Proteomes" id="UP000229307"/>
    </source>
</evidence>
<feature type="binding site" evidence="4">
    <location>
        <position position="338"/>
    </location>
    <ligand>
        <name>pyridoxal 5'-phosphate</name>
        <dbReference type="ChEBI" id="CHEBI:597326"/>
    </ligand>
</feature>
<dbReference type="InterPro" id="IPR001926">
    <property type="entry name" value="TrpB-like_PALP"/>
</dbReference>
<dbReference type="Gene3D" id="3.10.20.30">
    <property type="match status" value="1"/>
</dbReference>
<dbReference type="GO" id="GO:0006535">
    <property type="term" value="P:cysteine biosynthetic process from serine"/>
    <property type="evidence" value="ECO:0007669"/>
    <property type="project" value="InterPro"/>
</dbReference>
<dbReference type="GO" id="GO:0004124">
    <property type="term" value="F:cysteine synthase activity"/>
    <property type="evidence" value="ECO:0007669"/>
    <property type="project" value="InterPro"/>
</dbReference>
<dbReference type="EMBL" id="PFMR01000180">
    <property type="protein sequence ID" value="PIZ16556.1"/>
    <property type="molecule type" value="Genomic_DNA"/>
</dbReference>
<dbReference type="Pfam" id="PF00291">
    <property type="entry name" value="PALP"/>
    <property type="match status" value="1"/>
</dbReference>
<dbReference type="FunFam" id="3.40.50.1100:FF:000118">
    <property type="entry name" value="Related to CYS4-cystathionine beta-synthase"/>
    <property type="match status" value="1"/>
</dbReference>
<evidence type="ECO:0000256" key="2">
    <source>
        <dbReference type="ARBA" id="ARBA00007103"/>
    </source>
</evidence>
<dbReference type="AlphaFoldDB" id="A0A2M7SAJ7"/>
<dbReference type="NCBIfam" id="TIGR01136">
    <property type="entry name" value="cysKM"/>
    <property type="match status" value="1"/>
</dbReference>
<gene>
    <name evidence="7" type="ORF">COY52_06750</name>
</gene>
<feature type="binding site" evidence="4">
    <location>
        <position position="146"/>
    </location>
    <ligand>
        <name>pyridoxal 5'-phosphate</name>
        <dbReference type="ChEBI" id="CHEBI:597326"/>
    </ligand>
</feature>
<comment type="cofactor">
    <cofactor evidence="1 4">
        <name>pyridoxal 5'-phosphate</name>
        <dbReference type="ChEBI" id="CHEBI:597326"/>
    </cofactor>
</comment>
<evidence type="ECO:0000313" key="7">
    <source>
        <dbReference type="EMBL" id="PIZ16556.1"/>
    </source>
</evidence>
<feature type="modified residue" description="N6-(pyridoxal phosphate)lysine" evidence="5">
    <location>
        <position position="116"/>
    </location>
</feature>
<dbReference type="InterPro" id="IPR010035">
    <property type="entry name" value="Thi_S"/>
</dbReference>